<gene>
    <name evidence="2" type="ORF">FB567DRAFT_542829</name>
</gene>
<dbReference type="AlphaFoldDB" id="A0A8K0RJG0"/>
<proteinExistence type="predicted"/>
<keyword evidence="3" id="KW-1185">Reference proteome</keyword>
<dbReference type="OrthoDB" id="10506619at2759"/>
<evidence type="ECO:0000256" key="1">
    <source>
        <dbReference type="SAM" id="MobiDB-lite"/>
    </source>
</evidence>
<feature type="compositionally biased region" description="Polar residues" evidence="1">
    <location>
        <begin position="1"/>
        <end position="10"/>
    </location>
</feature>
<dbReference type="Proteomes" id="UP000813461">
    <property type="component" value="Unassembled WGS sequence"/>
</dbReference>
<feature type="region of interest" description="Disordered" evidence="1">
    <location>
        <begin position="1"/>
        <end position="48"/>
    </location>
</feature>
<evidence type="ECO:0000313" key="3">
    <source>
        <dbReference type="Proteomes" id="UP000813461"/>
    </source>
</evidence>
<sequence>MNNNSSSTSGVPPPPPPPGTGPPGPPPQLPPAPPAGLTTRSLPPAPAFSPWARAAQFDRELALDNWLSTMQPGRAPTYRQRVAPVLESIAALRRPHLPPGVPAGTPPALLSWEWQYRIAVWHFLEDH</sequence>
<dbReference type="EMBL" id="JAGMVJ010000001">
    <property type="protein sequence ID" value="KAH7094368.1"/>
    <property type="molecule type" value="Genomic_DNA"/>
</dbReference>
<evidence type="ECO:0000313" key="2">
    <source>
        <dbReference type="EMBL" id="KAH7094368.1"/>
    </source>
</evidence>
<feature type="compositionally biased region" description="Pro residues" evidence="1">
    <location>
        <begin position="11"/>
        <end position="34"/>
    </location>
</feature>
<comment type="caution">
    <text evidence="2">The sequence shown here is derived from an EMBL/GenBank/DDBJ whole genome shotgun (WGS) entry which is preliminary data.</text>
</comment>
<accession>A0A8K0RJG0</accession>
<name>A0A8K0RJG0_9PLEO</name>
<organism evidence="2 3">
    <name type="scientific">Paraphoma chrysanthemicola</name>
    <dbReference type="NCBI Taxonomy" id="798071"/>
    <lineage>
        <taxon>Eukaryota</taxon>
        <taxon>Fungi</taxon>
        <taxon>Dikarya</taxon>
        <taxon>Ascomycota</taxon>
        <taxon>Pezizomycotina</taxon>
        <taxon>Dothideomycetes</taxon>
        <taxon>Pleosporomycetidae</taxon>
        <taxon>Pleosporales</taxon>
        <taxon>Pleosporineae</taxon>
        <taxon>Phaeosphaeriaceae</taxon>
        <taxon>Paraphoma</taxon>
    </lineage>
</organism>
<reference evidence="2" key="1">
    <citation type="journal article" date="2021" name="Nat. Commun.">
        <title>Genetic determinants of endophytism in the Arabidopsis root mycobiome.</title>
        <authorList>
            <person name="Mesny F."/>
            <person name="Miyauchi S."/>
            <person name="Thiergart T."/>
            <person name="Pickel B."/>
            <person name="Atanasova L."/>
            <person name="Karlsson M."/>
            <person name="Huettel B."/>
            <person name="Barry K.W."/>
            <person name="Haridas S."/>
            <person name="Chen C."/>
            <person name="Bauer D."/>
            <person name="Andreopoulos W."/>
            <person name="Pangilinan J."/>
            <person name="LaButti K."/>
            <person name="Riley R."/>
            <person name="Lipzen A."/>
            <person name="Clum A."/>
            <person name="Drula E."/>
            <person name="Henrissat B."/>
            <person name="Kohler A."/>
            <person name="Grigoriev I.V."/>
            <person name="Martin F.M."/>
            <person name="Hacquard S."/>
        </authorList>
    </citation>
    <scope>NUCLEOTIDE SEQUENCE</scope>
    <source>
        <strain evidence="2">MPI-SDFR-AT-0120</strain>
    </source>
</reference>
<protein>
    <submittedName>
        <fullName evidence="2">Uncharacterized protein</fullName>
    </submittedName>
</protein>